<evidence type="ECO:0000256" key="9">
    <source>
        <dbReference type="ARBA" id="ARBA00022917"/>
    </source>
</evidence>
<comment type="catalytic activity">
    <reaction evidence="11">
        <text>tRNA(Arg) + L-arginine + ATP = L-arginyl-tRNA(Arg) + AMP + diphosphate</text>
        <dbReference type="Rhea" id="RHEA:20301"/>
        <dbReference type="Rhea" id="RHEA-COMP:9658"/>
        <dbReference type="Rhea" id="RHEA-COMP:9673"/>
        <dbReference type="ChEBI" id="CHEBI:30616"/>
        <dbReference type="ChEBI" id="CHEBI:32682"/>
        <dbReference type="ChEBI" id="CHEBI:33019"/>
        <dbReference type="ChEBI" id="CHEBI:78442"/>
        <dbReference type="ChEBI" id="CHEBI:78513"/>
        <dbReference type="ChEBI" id="CHEBI:456215"/>
        <dbReference type="EC" id="6.1.1.19"/>
    </reaction>
</comment>
<feature type="domain" description="DALR anticodon binding" evidence="12">
    <location>
        <begin position="463"/>
        <end position="582"/>
    </location>
</feature>
<dbReference type="GO" id="GO:0005524">
    <property type="term" value="F:ATP binding"/>
    <property type="evidence" value="ECO:0007669"/>
    <property type="project" value="UniProtKB-KW"/>
</dbReference>
<evidence type="ECO:0000256" key="10">
    <source>
        <dbReference type="ARBA" id="ARBA00023146"/>
    </source>
</evidence>
<dbReference type="FunFam" id="1.10.730.10:FF:000008">
    <property type="entry name" value="Arginine--tRNA ligase"/>
    <property type="match status" value="1"/>
</dbReference>
<evidence type="ECO:0000259" key="13">
    <source>
        <dbReference type="SMART" id="SM01016"/>
    </source>
</evidence>
<keyword evidence="5" id="KW-0963">Cytoplasm</keyword>
<dbReference type="PANTHER" id="PTHR11956:SF5">
    <property type="entry name" value="ARGININE--TRNA LIGASE, CYTOPLASMIC"/>
    <property type="match status" value="1"/>
</dbReference>
<reference evidence="14" key="1">
    <citation type="submission" date="2018-05" db="EMBL/GenBank/DDBJ databases">
        <authorList>
            <person name="Lanie J.A."/>
            <person name="Ng W.-L."/>
            <person name="Kazmierczak K.M."/>
            <person name="Andrzejewski T.M."/>
            <person name="Davidsen T.M."/>
            <person name="Wayne K.J."/>
            <person name="Tettelin H."/>
            <person name="Glass J.I."/>
            <person name="Rusch D."/>
            <person name="Podicherti R."/>
            <person name="Tsui H.-C.T."/>
            <person name="Winkler M.E."/>
        </authorList>
    </citation>
    <scope>NUCLEOTIDE SEQUENCE</scope>
</reference>
<dbReference type="InterPro" id="IPR036695">
    <property type="entry name" value="Arg-tRNA-synth_N_sf"/>
</dbReference>
<sequence>MKEKLQNLLNQSLSSLVVNGTISALPAKIRIDHTKDQKHGDYATNVALILGKQNKCSPTELAKVIIEQLDESEFIEKMEIAGPGFINFFLSEESNVAVVNEIISQGDSYGRSSVGQGQRVLLEFVSANPTGPLHVGHGRGAAYGASISNLLRAIGFEVDNEYYVNDAGRQMDILTVSIFLRYLEIIGEKPRFPDNAYQGDYIKIIAKSIALKYAKKWQKFASEVFENICKDGSEGGNKEQHIDELIEKTKTILGADYKKIFHIGINSILDGIKDDLADFGVNYEKWFSEQSLIDNGLAKSTVEALQKTGHVYKKDDALWFKTTDFGDEKDRVVVRDNNLHTYFASDIAYHLDKFERGYDKIINIWGADHHGYIARVKASISALNHDPNKLVILLVQFANLYRGGKKVQMSTRSGSFVTLEELRNEVGNDAARFFYILRKSEQHMDFDLDLAKSKTNENPVFYIQYAHARICSVFRQAEEKGLQFEIKKADLTLLVEDSEKALIKELSRYKGVIESSALQYEPHQLAYYLRELANNFHSYYNACPFLLDDAALSQARLSLIFATKLVIVNGLTLLGVNAPDSM</sequence>
<dbReference type="SMART" id="SM00836">
    <property type="entry name" value="DALR_1"/>
    <property type="match status" value="1"/>
</dbReference>
<dbReference type="GO" id="GO:0005737">
    <property type="term" value="C:cytoplasm"/>
    <property type="evidence" value="ECO:0007669"/>
    <property type="project" value="UniProtKB-SubCell"/>
</dbReference>
<proteinExistence type="inferred from homology"/>
<dbReference type="NCBIfam" id="TIGR00456">
    <property type="entry name" value="argS"/>
    <property type="match status" value="1"/>
</dbReference>
<protein>
    <recommendedName>
        <fullName evidence="4">arginine--tRNA ligase</fullName>
        <ecNumber evidence="4">6.1.1.19</ecNumber>
    </recommendedName>
</protein>
<dbReference type="HAMAP" id="MF_00123">
    <property type="entry name" value="Arg_tRNA_synth"/>
    <property type="match status" value="1"/>
</dbReference>
<comment type="subcellular location">
    <subcellularLocation>
        <location evidence="1">Cytoplasm</location>
    </subcellularLocation>
</comment>
<dbReference type="SUPFAM" id="SSF55190">
    <property type="entry name" value="Arginyl-tRNA synthetase (ArgRS), N-terminal 'additional' domain"/>
    <property type="match status" value="1"/>
</dbReference>
<dbReference type="InterPro" id="IPR035684">
    <property type="entry name" value="ArgRS_core"/>
</dbReference>
<dbReference type="GO" id="GO:0006420">
    <property type="term" value="P:arginyl-tRNA aminoacylation"/>
    <property type="evidence" value="ECO:0007669"/>
    <property type="project" value="InterPro"/>
</dbReference>
<comment type="similarity">
    <text evidence="2">Belongs to the class-I aminoacyl-tRNA synthetase family.</text>
</comment>
<dbReference type="Pfam" id="PF03485">
    <property type="entry name" value="Arg_tRNA_synt_N"/>
    <property type="match status" value="1"/>
</dbReference>
<feature type="domain" description="Arginyl tRNA synthetase N-terminal" evidence="13">
    <location>
        <begin position="3"/>
        <end position="90"/>
    </location>
</feature>
<dbReference type="EC" id="6.1.1.19" evidence="4"/>
<name>A0A381RGK2_9ZZZZ</name>
<dbReference type="SMART" id="SM01016">
    <property type="entry name" value="Arg_tRNA_synt_N"/>
    <property type="match status" value="1"/>
</dbReference>
<evidence type="ECO:0000256" key="8">
    <source>
        <dbReference type="ARBA" id="ARBA00022840"/>
    </source>
</evidence>
<accession>A0A381RGK2</accession>
<dbReference type="Gene3D" id="1.10.730.10">
    <property type="entry name" value="Isoleucyl-tRNA Synthetase, Domain 1"/>
    <property type="match status" value="1"/>
</dbReference>
<dbReference type="InterPro" id="IPR009080">
    <property type="entry name" value="tRNAsynth_Ia_anticodon-bd"/>
</dbReference>
<keyword evidence="7" id="KW-0547">Nucleotide-binding</keyword>
<dbReference type="InterPro" id="IPR008909">
    <property type="entry name" value="DALR_anticod-bd"/>
</dbReference>
<dbReference type="GO" id="GO:0004814">
    <property type="term" value="F:arginine-tRNA ligase activity"/>
    <property type="evidence" value="ECO:0007669"/>
    <property type="project" value="UniProtKB-EC"/>
</dbReference>
<evidence type="ECO:0000256" key="5">
    <source>
        <dbReference type="ARBA" id="ARBA00022490"/>
    </source>
</evidence>
<dbReference type="Pfam" id="PF05746">
    <property type="entry name" value="DALR_1"/>
    <property type="match status" value="1"/>
</dbReference>
<evidence type="ECO:0000259" key="12">
    <source>
        <dbReference type="SMART" id="SM00836"/>
    </source>
</evidence>
<evidence type="ECO:0000256" key="1">
    <source>
        <dbReference type="ARBA" id="ARBA00004496"/>
    </source>
</evidence>
<evidence type="ECO:0000256" key="6">
    <source>
        <dbReference type="ARBA" id="ARBA00022598"/>
    </source>
</evidence>
<keyword evidence="9" id="KW-0648">Protein biosynthesis</keyword>
<dbReference type="PANTHER" id="PTHR11956">
    <property type="entry name" value="ARGINYL-TRNA SYNTHETASE"/>
    <property type="match status" value="1"/>
</dbReference>
<dbReference type="FunFam" id="3.30.1360.70:FF:000003">
    <property type="entry name" value="Arginine--tRNA ligase"/>
    <property type="match status" value="1"/>
</dbReference>
<evidence type="ECO:0000256" key="11">
    <source>
        <dbReference type="ARBA" id="ARBA00049339"/>
    </source>
</evidence>
<evidence type="ECO:0000313" key="14">
    <source>
        <dbReference type="EMBL" id="SUZ90364.1"/>
    </source>
</evidence>
<dbReference type="InterPro" id="IPR014729">
    <property type="entry name" value="Rossmann-like_a/b/a_fold"/>
</dbReference>
<dbReference type="PROSITE" id="PS00178">
    <property type="entry name" value="AA_TRNA_LIGASE_I"/>
    <property type="match status" value="1"/>
</dbReference>
<comment type="subunit">
    <text evidence="3">Monomer.</text>
</comment>
<dbReference type="InterPro" id="IPR001412">
    <property type="entry name" value="aa-tRNA-synth_I_CS"/>
</dbReference>
<keyword evidence="6" id="KW-0436">Ligase</keyword>
<dbReference type="EMBL" id="UINC01001888">
    <property type="protein sequence ID" value="SUZ90364.1"/>
    <property type="molecule type" value="Genomic_DNA"/>
</dbReference>
<evidence type="ECO:0000256" key="2">
    <source>
        <dbReference type="ARBA" id="ARBA00005594"/>
    </source>
</evidence>
<dbReference type="FunFam" id="3.40.50.620:FF:000062">
    <property type="entry name" value="Arginine--tRNA ligase"/>
    <property type="match status" value="1"/>
</dbReference>
<dbReference type="PRINTS" id="PR01038">
    <property type="entry name" value="TRNASYNTHARG"/>
</dbReference>
<organism evidence="14">
    <name type="scientific">marine metagenome</name>
    <dbReference type="NCBI Taxonomy" id="408172"/>
    <lineage>
        <taxon>unclassified sequences</taxon>
        <taxon>metagenomes</taxon>
        <taxon>ecological metagenomes</taxon>
    </lineage>
</organism>
<dbReference type="InterPro" id="IPR005148">
    <property type="entry name" value="Arg-tRNA-synth_N"/>
</dbReference>
<dbReference type="CDD" id="cd07956">
    <property type="entry name" value="Anticodon_Ia_Arg"/>
    <property type="match status" value="1"/>
</dbReference>
<dbReference type="CDD" id="cd00671">
    <property type="entry name" value="ArgRS_core"/>
    <property type="match status" value="1"/>
</dbReference>
<keyword evidence="8" id="KW-0067">ATP-binding</keyword>
<evidence type="ECO:0000256" key="3">
    <source>
        <dbReference type="ARBA" id="ARBA00011245"/>
    </source>
</evidence>
<keyword evidence="10" id="KW-0030">Aminoacyl-tRNA synthetase</keyword>
<dbReference type="InterPro" id="IPR001278">
    <property type="entry name" value="Arg-tRNA-ligase"/>
</dbReference>
<dbReference type="Gene3D" id="3.30.1360.70">
    <property type="entry name" value="Arginyl tRNA synthetase N-terminal domain"/>
    <property type="match status" value="1"/>
</dbReference>
<dbReference type="AlphaFoldDB" id="A0A381RGK2"/>
<evidence type="ECO:0000256" key="4">
    <source>
        <dbReference type="ARBA" id="ARBA00012837"/>
    </source>
</evidence>
<dbReference type="Gene3D" id="3.40.50.620">
    <property type="entry name" value="HUPs"/>
    <property type="match status" value="1"/>
</dbReference>
<dbReference type="Pfam" id="PF00750">
    <property type="entry name" value="tRNA-synt_1d"/>
    <property type="match status" value="1"/>
</dbReference>
<gene>
    <name evidence="14" type="ORF">METZ01_LOCUS43218</name>
</gene>
<dbReference type="SUPFAM" id="SSF52374">
    <property type="entry name" value="Nucleotidylyl transferase"/>
    <property type="match status" value="1"/>
</dbReference>
<dbReference type="SUPFAM" id="SSF47323">
    <property type="entry name" value="Anticodon-binding domain of a subclass of class I aminoacyl-tRNA synthetases"/>
    <property type="match status" value="1"/>
</dbReference>
<evidence type="ECO:0000256" key="7">
    <source>
        <dbReference type="ARBA" id="ARBA00022741"/>
    </source>
</evidence>